<dbReference type="GeneID" id="98067021"/>
<sequence>MKKVIAILFSSLITINTSFALGNTEIPDEMYIKEHWISLTTSYDIETKTRKLGTLYRKFLSLLLTYEFFDPFDNKLAYARSKFFSLTAHFDVYDNYENFIGSADEKLFAFFPTFDVYGQDGYTKLAKASMNFWGTTFTIYDPVTDREMATLYRPFFRLKNDWTFNITDRALFNQKEIDSRVLMTVIAFQGDREYWESTNRDYLRGVTKKSPQANEVTSEQVNELLEKIAAASKQEGLDNIGNPDPKMMDAVANELEESYKKLHVPDESTQTSKEKLDTFTEYCLSLVQSKALTYEKKKAILFLLKARLEGAANAM</sequence>
<keyword evidence="1" id="KW-0732">Signal</keyword>
<comment type="caution">
    <text evidence="2">The sequence shown here is derived from an EMBL/GenBank/DDBJ whole genome shotgun (WGS) entry which is preliminary data.</text>
</comment>
<accession>A0AAX0WU32</accession>
<reference evidence="2" key="1">
    <citation type="submission" date="2017-12" db="EMBL/GenBank/DDBJ databases">
        <title>FDA dAtabase for Regulatory Grade micrObial Sequences (FDA-ARGOS): Supporting development and validation of Infectious Disease Dx tests.</title>
        <authorList>
            <person name="Kerrigan L."/>
            <person name="Tallon L.J."/>
            <person name="Sadzewicz L."/>
            <person name="Sengamalay N."/>
            <person name="Ott S."/>
            <person name="Godinez A."/>
            <person name="Nagaraj S."/>
            <person name="Vavikolanu K."/>
            <person name="Vyas G."/>
            <person name="Nadendla S."/>
            <person name="Aluvathingal J."/>
            <person name="Sichtig H."/>
        </authorList>
    </citation>
    <scope>NUCLEOTIDE SEQUENCE [LARGE SCALE GENOMIC DNA]</scope>
    <source>
        <strain evidence="2">FDAARGOS_200</strain>
    </source>
</reference>
<keyword evidence="3" id="KW-1185">Reference proteome</keyword>
<gene>
    <name evidence="2" type="ORF">A6J39_005560</name>
</gene>
<dbReference type="SUPFAM" id="SSF54518">
    <property type="entry name" value="Tubby C-terminal domain-like"/>
    <property type="match status" value="1"/>
</dbReference>
<dbReference type="Proteomes" id="UP000192511">
    <property type="component" value="Unassembled WGS sequence"/>
</dbReference>
<dbReference type="InterPro" id="IPR025659">
    <property type="entry name" value="Tubby-like_C"/>
</dbReference>
<evidence type="ECO:0000313" key="2">
    <source>
        <dbReference type="EMBL" id="PNL60721.1"/>
    </source>
</evidence>
<protein>
    <submittedName>
        <fullName evidence="2">Uncharacterized protein</fullName>
    </submittedName>
</protein>
<name>A0AAX0WU32_9GAMM</name>
<feature type="chain" id="PRO_5043555862" evidence="1">
    <location>
        <begin position="21"/>
        <end position="315"/>
    </location>
</feature>
<dbReference type="EMBL" id="NBTX02000004">
    <property type="protein sequence ID" value="PNL60721.1"/>
    <property type="molecule type" value="Genomic_DNA"/>
</dbReference>
<organism evidence="2 3">
    <name type="scientific">Legionella anisa</name>
    <dbReference type="NCBI Taxonomy" id="28082"/>
    <lineage>
        <taxon>Bacteria</taxon>
        <taxon>Pseudomonadati</taxon>
        <taxon>Pseudomonadota</taxon>
        <taxon>Gammaproteobacteria</taxon>
        <taxon>Legionellales</taxon>
        <taxon>Legionellaceae</taxon>
        <taxon>Legionella</taxon>
    </lineage>
</organism>
<proteinExistence type="predicted"/>
<dbReference type="AlphaFoldDB" id="A0AAX0WU32"/>
<evidence type="ECO:0000313" key="3">
    <source>
        <dbReference type="Proteomes" id="UP000192511"/>
    </source>
</evidence>
<dbReference type="RefSeq" id="WP_019233493.1">
    <property type="nucleotide sequence ID" value="NZ_CAAAHR010000001.1"/>
</dbReference>
<evidence type="ECO:0000256" key="1">
    <source>
        <dbReference type="SAM" id="SignalP"/>
    </source>
</evidence>
<feature type="signal peptide" evidence="1">
    <location>
        <begin position="1"/>
        <end position="20"/>
    </location>
</feature>